<evidence type="ECO:0000313" key="8">
    <source>
        <dbReference type="EMBL" id="EKA59936.1"/>
    </source>
</evidence>
<dbReference type="InterPro" id="IPR016215">
    <property type="entry name" value="NTA_MOA"/>
</dbReference>
<evidence type="ECO:0000259" key="7">
    <source>
        <dbReference type="Pfam" id="PF00296"/>
    </source>
</evidence>
<evidence type="ECO:0000313" key="10">
    <source>
        <dbReference type="Proteomes" id="UP000004474"/>
    </source>
</evidence>
<dbReference type="STRING" id="1210046.B277_15434"/>
<sequence>MSTRRQLHLNAFIMPNGHHEAAWRHRSTRPTQALTLQHYVDIARTAERGLLDSVFLADTVALGGNVRHNSHSAFEPLTLLSALAASTERVGLIATASTTYNHPYTLARAFASLDHLSDGRAGWNIVTSGTRDEAANFGITRPDHSRRYERAAEFVELAAALWDSFGDGAVLADAERGIYADTDLIHRVDHHGEHFDVAGPLNVPRPVQGYPLLVQAGSSATGRAYAARYAEAVFTAQQTLEEGIAFYDDLKGRLADHGRSRDELLVLPGISPVIGSTQEEARRLEAEINAGIVPAYGLAQLSSMLDIELTEDQLDEPLPHIDEVTQGNQSRFTLVTELARREQLTVRQLIERLAGGRGHRVLAGTPEQIADDLETWFTKGAADGFNIMPPTYPQGLEVFVDTVVPILQQRGLFRTEYTGTTLREHYGLARPSAGHIATTTTSKEQAA</sequence>
<reference evidence="8 10" key="2">
    <citation type="journal article" date="2012" name="J. Bacteriol.">
        <title>Genome Sequence of Janibacter hoylei MTCC8307, Isolated from the Stratospheric Air.</title>
        <authorList>
            <person name="Pawar S.P."/>
            <person name="Dhotre D.P."/>
            <person name="Shetty S.A."/>
            <person name="Chowdhury S.P."/>
            <person name="Chaudhari B.L."/>
            <person name="Shouche Y.S."/>
        </authorList>
    </citation>
    <scope>NUCLEOTIDE SEQUENCE [LARGE SCALE GENOMIC DNA]</scope>
    <source>
        <strain evidence="8 10">PVAS-1</strain>
    </source>
</reference>
<dbReference type="Gene3D" id="3.20.20.30">
    <property type="entry name" value="Luciferase-like domain"/>
    <property type="match status" value="1"/>
</dbReference>
<feature type="binding site" evidence="6">
    <location>
        <position position="95"/>
    </location>
    <ligand>
        <name>FMN</name>
        <dbReference type="ChEBI" id="CHEBI:58210"/>
    </ligand>
</feature>
<keyword evidence="2 6" id="KW-0288">FMN</keyword>
<dbReference type="PIRSF" id="PIRSF000337">
    <property type="entry name" value="NTA_MOA"/>
    <property type="match status" value="1"/>
</dbReference>
<dbReference type="Pfam" id="PF00296">
    <property type="entry name" value="Bac_luciferase"/>
    <property type="match status" value="1"/>
</dbReference>
<dbReference type="EMBL" id="PIPF01000007">
    <property type="protein sequence ID" value="RWU83774.1"/>
    <property type="molecule type" value="Genomic_DNA"/>
</dbReference>
<evidence type="ECO:0000256" key="5">
    <source>
        <dbReference type="ARBA" id="ARBA00033748"/>
    </source>
</evidence>
<keyword evidence="3" id="KW-0560">Oxidoreductase</keyword>
<keyword evidence="4 8" id="KW-0503">Monooxygenase</keyword>
<feature type="binding site" evidence="6">
    <location>
        <position position="148"/>
    </location>
    <ligand>
        <name>FMN</name>
        <dbReference type="ChEBI" id="CHEBI:58210"/>
    </ligand>
</feature>
<dbReference type="CDD" id="cd01095">
    <property type="entry name" value="Nitrilotriacetate_monoxgenase"/>
    <property type="match status" value="1"/>
</dbReference>
<dbReference type="PANTHER" id="PTHR30011:SF16">
    <property type="entry name" value="C2H2 FINGER DOMAIN TRANSCRIPTION FACTOR (EUROFUNG)-RELATED"/>
    <property type="match status" value="1"/>
</dbReference>
<protein>
    <submittedName>
        <fullName evidence="9">LLM class flavin-dependent oxidoreductase</fullName>
    </submittedName>
    <submittedName>
        <fullName evidence="8">Monooxygenase</fullName>
    </submittedName>
</protein>
<feature type="binding site" evidence="6">
    <location>
        <position position="218"/>
    </location>
    <ligand>
        <name>FMN</name>
        <dbReference type="ChEBI" id="CHEBI:58210"/>
    </ligand>
</feature>
<feature type="binding site" evidence="6">
    <location>
        <position position="219"/>
    </location>
    <ligand>
        <name>FMN</name>
        <dbReference type="ChEBI" id="CHEBI:58210"/>
    </ligand>
</feature>
<dbReference type="Proteomes" id="UP000004474">
    <property type="component" value="Unassembled WGS sequence"/>
</dbReference>
<evidence type="ECO:0000256" key="6">
    <source>
        <dbReference type="PIRSR" id="PIRSR000337-1"/>
    </source>
</evidence>
<dbReference type="PANTHER" id="PTHR30011">
    <property type="entry name" value="ALKANESULFONATE MONOOXYGENASE-RELATED"/>
    <property type="match status" value="1"/>
</dbReference>
<dbReference type="SUPFAM" id="SSF51679">
    <property type="entry name" value="Bacterial luciferase-like"/>
    <property type="match status" value="1"/>
</dbReference>
<dbReference type="InterPro" id="IPR011251">
    <property type="entry name" value="Luciferase-like_dom"/>
</dbReference>
<name>K1DYR5_9MICO</name>
<dbReference type="NCBIfam" id="TIGR03860">
    <property type="entry name" value="FMN_nitrolo"/>
    <property type="match status" value="1"/>
</dbReference>
<comment type="similarity">
    <text evidence="5">Belongs to the NtaA/SnaA/DszA monooxygenase family.</text>
</comment>
<dbReference type="RefSeq" id="WP_007929695.1">
    <property type="nucleotide sequence ID" value="NZ_ALWX01000089.1"/>
</dbReference>
<dbReference type="AlphaFoldDB" id="K1DYR5"/>
<dbReference type="OrthoDB" id="3265338at2"/>
<dbReference type="EMBL" id="ALWX01000089">
    <property type="protein sequence ID" value="EKA59936.1"/>
    <property type="molecule type" value="Genomic_DNA"/>
</dbReference>
<comment type="caution">
    <text evidence="8">The sequence shown here is derived from an EMBL/GenBank/DDBJ whole genome shotgun (WGS) entry which is preliminary data.</text>
</comment>
<reference evidence="9 11" key="1">
    <citation type="journal article" date="2009" name="Int. J. Syst. Evol. Microbiol.">
        <title>Janibacter hoylei sp. nov., Bacillus isronensis sp. nov. and Bacillus aryabhattai sp. nov., isolated from cryotubes used for collecting air from the upper atmosphere.</title>
        <authorList>
            <person name="Shivaji S."/>
            <person name="Chaturvedi P."/>
            <person name="Begum Z."/>
            <person name="Pindi P.K."/>
            <person name="Manorama R."/>
            <person name="Padmanaban D.A."/>
            <person name="Shouche Y.S."/>
            <person name="Pawar S."/>
            <person name="Vaishampayan P."/>
            <person name="Dutt C.B."/>
            <person name="Datta G.N."/>
            <person name="Manchanda R.K."/>
            <person name="Rao U.R."/>
            <person name="Bhargava P.M."/>
            <person name="Narlikar J.V."/>
        </authorList>
    </citation>
    <scope>NUCLEOTIDE SEQUENCE [LARGE SCALE GENOMIC DNA]</scope>
    <source>
        <strain evidence="9 11">PVAS-1</strain>
    </source>
</reference>
<dbReference type="InterPro" id="IPR051260">
    <property type="entry name" value="Diverse_substr_monoxygenases"/>
</dbReference>
<dbReference type="eggNOG" id="COG2141">
    <property type="taxonomic scope" value="Bacteria"/>
</dbReference>
<reference evidence="9" key="3">
    <citation type="submission" date="2017-11" db="EMBL/GenBank/DDBJ databases">
        <authorList>
            <person name="Seuylemezian A."/>
            <person name="Cooper K."/>
            <person name="Vaishampayan P."/>
        </authorList>
    </citation>
    <scope>NUCLEOTIDE SEQUENCE</scope>
    <source>
        <strain evidence="9">PVAS-1</strain>
    </source>
</reference>
<evidence type="ECO:0000313" key="11">
    <source>
        <dbReference type="Proteomes" id="UP000288711"/>
    </source>
</evidence>
<keyword evidence="11" id="KW-1185">Reference proteome</keyword>
<gene>
    <name evidence="8" type="ORF">B277_15434</name>
    <name evidence="9" type="ORF">CWN80_08540</name>
</gene>
<feature type="domain" description="Luciferase-like" evidence="7">
    <location>
        <begin position="23"/>
        <end position="380"/>
    </location>
</feature>
<evidence type="ECO:0000256" key="3">
    <source>
        <dbReference type="ARBA" id="ARBA00023002"/>
    </source>
</evidence>
<evidence type="ECO:0000256" key="2">
    <source>
        <dbReference type="ARBA" id="ARBA00022643"/>
    </source>
</evidence>
<keyword evidence="1 6" id="KW-0285">Flavoprotein</keyword>
<evidence type="ECO:0000313" key="9">
    <source>
        <dbReference type="EMBL" id="RWU83774.1"/>
    </source>
</evidence>
<dbReference type="GO" id="GO:0004497">
    <property type="term" value="F:monooxygenase activity"/>
    <property type="evidence" value="ECO:0007669"/>
    <property type="project" value="UniProtKB-KW"/>
</dbReference>
<proteinExistence type="inferred from homology"/>
<organism evidence="8 10">
    <name type="scientific">Janibacter hoylei PVAS-1</name>
    <dbReference type="NCBI Taxonomy" id="1210046"/>
    <lineage>
        <taxon>Bacteria</taxon>
        <taxon>Bacillati</taxon>
        <taxon>Actinomycetota</taxon>
        <taxon>Actinomycetes</taxon>
        <taxon>Micrococcales</taxon>
        <taxon>Intrasporangiaceae</taxon>
        <taxon>Janibacter</taxon>
    </lineage>
</organism>
<dbReference type="Proteomes" id="UP000288711">
    <property type="component" value="Unassembled WGS sequence"/>
</dbReference>
<accession>K1DYR5</accession>
<feature type="binding site" evidence="6">
    <location>
        <position position="144"/>
    </location>
    <ligand>
        <name>FMN</name>
        <dbReference type="ChEBI" id="CHEBI:58210"/>
    </ligand>
</feature>
<dbReference type="InterPro" id="IPR036661">
    <property type="entry name" value="Luciferase-like_sf"/>
</dbReference>
<evidence type="ECO:0000256" key="1">
    <source>
        <dbReference type="ARBA" id="ARBA00022630"/>
    </source>
</evidence>
<evidence type="ECO:0000256" key="4">
    <source>
        <dbReference type="ARBA" id="ARBA00023033"/>
    </source>
</evidence>
<feature type="binding site" evidence="6">
    <location>
        <position position="58"/>
    </location>
    <ligand>
        <name>FMN</name>
        <dbReference type="ChEBI" id="CHEBI:58210"/>
    </ligand>
</feature>
<dbReference type="GO" id="GO:0016705">
    <property type="term" value="F:oxidoreductase activity, acting on paired donors, with incorporation or reduction of molecular oxygen"/>
    <property type="evidence" value="ECO:0007669"/>
    <property type="project" value="InterPro"/>
</dbReference>
<dbReference type="PATRIC" id="fig|1210046.3.peg.2965"/>